<reference evidence="2 3" key="1">
    <citation type="submission" date="2018-08" db="EMBL/GenBank/DDBJ databases">
        <title>Thalassotalea euphylliae genome.</title>
        <authorList>
            <person name="Summers S."/>
            <person name="Rice S.A."/>
            <person name="Freckelton M.L."/>
            <person name="Nedved B.T."/>
            <person name="Hadfield M.G."/>
        </authorList>
    </citation>
    <scope>NUCLEOTIDE SEQUENCE [LARGE SCALE GENOMIC DNA]</scope>
    <source>
        <strain evidence="2 3">H1</strain>
    </source>
</reference>
<accession>A0A3E0TU01</accession>
<dbReference type="InterPro" id="IPR012902">
    <property type="entry name" value="N_methyl_site"/>
</dbReference>
<keyword evidence="1" id="KW-0472">Membrane</keyword>
<dbReference type="SUPFAM" id="SSF54523">
    <property type="entry name" value="Pili subunits"/>
    <property type="match status" value="1"/>
</dbReference>
<proteinExistence type="predicted"/>
<dbReference type="Pfam" id="PF07963">
    <property type="entry name" value="N_methyl"/>
    <property type="match status" value="1"/>
</dbReference>
<feature type="transmembrane region" description="Helical" evidence="1">
    <location>
        <begin position="7"/>
        <end position="31"/>
    </location>
</feature>
<sequence length="268" mass="29917">MPSRSRGFTLIEMVMVIVLLGIVSVGIGSFIRLGSQAYAEVSARDELIASARFAVERLNRELRQALPNSIRTNFTSVNVQCVEFMPIVASTIYQDVPVRPEPASDTLSIINFSGANDIDNNHSVAVYPINQSDLYANNSSYIYSVDNVSIPANADIGTVELDVVSNIHFAEDSPTQRLYFISSPVSYCVEDTELYRYERVNNVQNRVLMAQNFQTPNNNPSDAIPDYAPFELMTASQFRNAITRAELRFSRDGEQVIFNNEVQVLNVP</sequence>
<keyword evidence="1" id="KW-0812">Transmembrane</keyword>
<gene>
    <name evidence="2" type="ORF">DXX93_17385</name>
</gene>
<dbReference type="OrthoDB" id="9788802at2"/>
<dbReference type="PROSITE" id="PS00409">
    <property type="entry name" value="PROKAR_NTER_METHYL"/>
    <property type="match status" value="1"/>
</dbReference>
<evidence type="ECO:0000256" key="1">
    <source>
        <dbReference type="SAM" id="Phobius"/>
    </source>
</evidence>
<evidence type="ECO:0000313" key="3">
    <source>
        <dbReference type="Proteomes" id="UP000256478"/>
    </source>
</evidence>
<dbReference type="Proteomes" id="UP000256478">
    <property type="component" value="Unassembled WGS sequence"/>
</dbReference>
<keyword evidence="1" id="KW-1133">Transmembrane helix</keyword>
<dbReference type="RefSeq" id="WP_116009213.1">
    <property type="nucleotide sequence ID" value="NZ_QUOU01000001.1"/>
</dbReference>
<dbReference type="InterPro" id="IPR045584">
    <property type="entry name" value="Pilin-like"/>
</dbReference>
<comment type="caution">
    <text evidence="2">The sequence shown here is derived from an EMBL/GenBank/DDBJ whole genome shotgun (WGS) entry which is preliminary data.</text>
</comment>
<protein>
    <submittedName>
        <fullName evidence="2">Prepilin-type N-terminal cleavage/methylation domain-containing protein</fullName>
    </submittedName>
</protein>
<dbReference type="Gene3D" id="3.30.700.10">
    <property type="entry name" value="Glycoprotein, Type 4 Pilin"/>
    <property type="match status" value="1"/>
</dbReference>
<evidence type="ECO:0000313" key="2">
    <source>
        <dbReference type="EMBL" id="REL28161.1"/>
    </source>
</evidence>
<dbReference type="NCBIfam" id="TIGR02532">
    <property type="entry name" value="IV_pilin_GFxxxE"/>
    <property type="match status" value="1"/>
</dbReference>
<dbReference type="EMBL" id="QUOU01000001">
    <property type="protein sequence ID" value="REL28161.1"/>
    <property type="molecule type" value="Genomic_DNA"/>
</dbReference>
<dbReference type="AlphaFoldDB" id="A0A3E0TU01"/>
<name>A0A3E0TU01_9GAMM</name>
<organism evidence="2 3">
    <name type="scientific">Thalassotalea euphylliae</name>
    <dbReference type="NCBI Taxonomy" id="1655234"/>
    <lineage>
        <taxon>Bacteria</taxon>
        <taxon>Pseudomonadati</taxon>
        <taxon>Pseudomonadota</taxon>
        <taxon>Gammaproteobacteria</taxon>
        <taxon>Alteromonadales</taxon>
        <taxon>Colwelliaceae</taxon>
        <taxon>Thalassotalea</taxon>
    </lineage>
</organism>